<keyword evidence="7" id="KW-0472">Membrane</keyword>
<keyword evidence="4" id="KW-1000">Mitochondrion outer membrane</keyword>
<evidence type="ECO:0000256" key="7">
    <source>
        <dbReference type="ARBA" id="ARBA00023136"/>
    </source>
</evidence>
<keyword evidence="5" id="KW-1133">Transmembrane helix</keyword>
<evidence type="ECO:0000313" key="9">
    <source>
        <dbReference type="EMBL" id="KAB0387239.1"/>
    </source>
</evidence>
<dbReference type="Pfam" id="PF05644">
    <property type="entry name" value="Miff"/>
    <property type="match status" value="1"/>
</dbReference>
<proteinExistence type="predicted"/>
<name>A0A5J5N6K6_MUNRE</name>
<evidence type="ECO:0000256" key="4">
    <source>
        <dbReference type="ARBA" id="ARBA00022787"/>
    </source>
</evidence>
<keyword evidence="10" id="KW-1185">Reference proteome</keyword>
<keyword evidence="3" id="KW-0812">Transmembrane</keyword>
<sequence length="103" mass="11803">MEYTKNLSEQTRSVEKLKVTLPNADLKQRFQGGVSNASVMLQVPDRPLALKTPPCVLRLTARPLDFLDLERPFPTPPNKKNPCKVELIMYSFTVAFWLLNSWL</sequence>
<comment type="caution">
    <text evidence="9">The sequence shown here is derived from an EMBL/GenBank/DDBJ whole genome shotgun (WGS) entry which is preliminary data.</text>
</comment>
<feature type="domain" description="Mff-like" evidence="8">
    <location>
        <begin position="1"/>
        <end position="46"/>
    </location>
</feature>
<dbReference type="InterPro" id="IPR039433">
    <property type="entry name" value="Mff-like_dom"/>
</dbReference>
<dbReference type="GO" id="GO:0005741">
    <property type="term" value="C:mitochondrial outer membrane"/>
    <property type="evidence" value="ECO:0007669"/>
    <property type="project" value="UniProtKB-SubCell"/>
</dbReference>
<protein>
    <recommendedName>
        <fullName evidence="8">Mff-like domain-containing protein</fullName>
    </recommendedName>
</protein>
<comment type="subcellular location">
    <subcellularLocation>
        <location evidence="1">Membrane</location>
        <topology evidence="1">Single-pass membrane protein</topology>
    </subcellularLocation>
    <subcellularLocation>
        <location evidence="2">Mitochondrion outer membrane</location>
    </subcellularLocation>
</comment>
<evidence type="ECO:0000256" key="5">
    <source>
        <dbReference type="ARBA" id="ARBA00022989"/>
    </source>
</evidence>
<evidence type="ECO:0000256" key="3">
    <source>
        <dbReference type="ARBA" id="ARBA00022692"/>
    </source>
</evidence>
<keyword evidence="6" id="KW-0496">Mitochondrion</keyword>
<evidence type="ECO:0000256" key="2">
    <source>
        <dbReference type="ARBA" id="ARBA00004294"/>
    </source>
</evidence>
<evidence type="ECO:0000256" key="6">
    <source>
        <dbReference type="ARBA" id="ARBA00023128"/>
    </source>
</evidence>
<organism evidence="9 10">
    <name type="scientific">Muntiacus reevesi</name>
    <name type="common">Reeves' muntjac</name>
    <name type="synonym">Cervus reevesi</name>
    <dbReference type="NCBI Taxonomy" id="9886"/>
    <lineage>
        <taxon>Eukaryota</taxon>
        <taxon>Metazoa</taxon>
        <taxon>Chordata</taxon>
        <taxon>Craniata</taxon>
        <taxon>Vertebrata</taxon>
        <taxon>Euteleostomi</taxon>
        <taxon>Mammalia</taxon>
        <taxon>Eutheria</taxon>
        <taxon>Laurasiatheria</taxon>
        <taxon>Artiodactyla</taxon>
        <taxon>Ruminantia</taxon>
        <taxon>Pecora</taxon>
        <taxon>Cervidae</taxon>
        <taxon>Muntiacinae</taxon>
        <taxon>Muntiacus</taxon>
    </lineage>
</organism>
<evidence type="ECO:0000259" key="8">
    <source>
        <dbReference type="Pfam" id="PF05644"/>
    </source>
</evidence>
<evidence type="ECO:0000256" key="1">
    <source>
        <dbReference type="ARBA" id="ARBA00004167"/>
    </source>
</evidence>
<reference evidence="9 10" key="1">
    <citation type="submission" date="2019-06" db="EMBL/GenBank/DDBJ databases">
        <title>Discovery of a novel chromosome fission-fusion reversal in muntjac.</title>
        <authorList>
            <person name="Mudd A.B."/>
            <person name="Bredeson J.V."/>
            <person name="Baum R."/>
            <person name="Hockemeyer D."/>
            <person name="Rokhsar D.S."/>
        </authorList>
    </citation>
    <scope>NUCLEOTIDE SEQUENCE [LARGE SCALE GENOMIC DNA]</scope>
    <source>
        <strain evidence="9">UCam_UCB_Mr</strain>
        <tissue evidence="9">Fibroblast cell line</tissue>
    </source>
</reference>
<dbReference type="EMBL" id="VCEB01000001">
    <property type="protein sequence ID" value="KAB0387239.1"/>
    <property type="molecule type" value="Genomic_DNA"/>
</dbReference>
<gene>
    <name evidence="9" type="ORF">FD755_002195</name>
</gene>
<dbReference type="Proteomes" id="UP000326062">
    <property type="component" value="Chromosome 1"/>
</dbReference>
<evidence type="ECO:0000313" key="10">
    <source>
        <dbReference type="Proteomes" id="UP000326062"/>
    </source>
</evidence>
<dbReference type="AlphaFoldDB" id="A0A5J5N6K6"/>
<accession>A0A5J5N6K6</accession>